<evidence type="ECO:0000313" key="1">
    <source>
        <dbReference type="EMBL" id="KAH9332037.1"/>
    </source>
</evidence>
<dbReference type="AlphaFoldDB" id="A0AA38H0T3"/>
<sequence length="126" mass="13741">RPSTTKVGRIGQDRFKEGALPGTYWKAKPESELGEEVLLTFNKDSKKVTTSARSGENLLRVAESCGMMIPNTSFCFEGSCYHCEMELLGGAQEAGRQDNSDLVRCCLCPVPAGRTSIDINVFDDDG</sequence>
<dbReference type="Proteomes" id="UP000824469">
    <property type="component" value="Unassembled WGS sequence"/>
</dbReference>
<reference evidence="1 2" key="1">
    <citation type="journal article" date="2021" name="Nat. Plants">
        <title>The Taxus genome provides insights into paclitaxel biosynthesis.</title>
        <authorList>
            <person name="Xiong X."/>
            <person name="Gou J."/>
            <person name="Liao Q."/>
            <person name="Li Y."/>
            <person name="Zhou Q."/>
            <person name="Bi G."/>
            <person name="Li C."/>
            <person name="Du R."/>
            <person name="Wang X."/>
            <person name="Sun T."/>
            <person name="Guo L."/>
            <person name="Liang H."/>
            <person name="Lu P."/>
            <person name="Wu Y."/>
            <person name="Zhang Z."/>
            <person name="Ro D.K."/>
            <person name="Shang Y."/>
            <person name="Huang S."/>
            <person name="Yan J."/>
        </authorList>
    </citation>
    <scope>NUCLEOTIDE SEQUENCE [LARGE SCALE GENOMIC DNA]</scope>
    <source>
        <strain evidence="1">Ta-2019</strain>
    </source>
</reference>
<evidence type="ECO:0008006" key="3">
    <source>
        <dbReference type="Google" id="ProtNLM"/>
    </source>
</evidence>
<accession>A0AA38H0T3</accession>
<organism evidence="1 2">
    <name type="scientific">Taxus chinensis</name>
    <name type="common">Chinese yew</name>
    <name type="synonym">Taxus wallichiana var. chinensis</name>
    <dbReference type="NCBI Taxonomy" id="29808"/>
    <lineage>
        <taxon>Eukaryota</taxon>
        <taxon>Viridiplantae</taxon>
        <taxon>Streptophyta</taxon>
        <taxon>Embryophyta</taxon>
        <taxon>Tracheophyta</taxon>
        <taxon>Spermatophyta</taxon>
        <taxon>Pinopsida</taxon>
        <taxon>Pinidae</taxon>
        <taxon>Conifers II</taxon>
        <taxon>Cupressales</taxon>
        <taxon>Taxaceae</taxon>
        <taxon>Taxus</taxon>
    </lineage>
</organism>
<dbReference type="GO" id="GO:0051536">
    <property type="term" value="F:iron-sulfur cluster binding"/>
    <property type="evidence" value="ECO:0007669"/>
    <property type="project" value="InterPro"/>
</dbReference>
<dbReference type="InterPro" id="IPR036010">
    <property type="entry name" value="2Fe-2S_ferredoxin-like_sf"/>
</dbReference>
<feature type="non-terminal residue" evidence="1">
    <location>
        <position position="126"/>
    </location>
</feature>
<name>A0AA38H0T3_TAXCH</name>
<feature type="non-terminal residue" evidence="1">
    <location>
        <position position="1"/>
    </location>
</feature>
<gene>
    <name evidence="1" type="ORF">KI387_004145</name>
</gene>
<dbReference type="InterPro" id="IPR012675">
    <property type="entry name" value="Beta-grasp_dom_sf"/>
</dbReference>
<comment type="caution">
    <text evidence="1">The sequence shown here is derived from an EMBL/GenBank/DDBJ whole genome shotgun (WGS) entry which is preliminary data.</text>
</comment>
<dbReference type="Gene3D" id="3.10.20.30">
    <property type="match status" value="1"/>
</dbReference>
<keyword evidence="2" id="KW-1185">Reference proteome</keyword>
<dbReference type="OMA" id="CCHCEME"/>
<protein>
    <recommendedName>
        <fullName evidence="3">2Fe-2S ferredoxin-type domain-containing protein</fullName>
    </recommendedName>
</protein>
<dbReference type="SUPFAM" id="SSF54292">
    <property type="entry name" value="2Fe-2S ferredoxin-like"/>
    <property type="match status" value="1"/>
</dbReference>
<proteinExistence type="predicted"/>
<dbReference type="EMBL" id="JAHRHJ020000001">
    <property type="protein sequence ID" value="KAH9332037.1"/>
    <property type="molecule type" value="Genomic_DNA"/>
</dbReference>
<evidence type="ECO:0000313" key="2">
    <source>
        <dbReference type="Proteomes" id="UP000824469"/>
    </source>
</evidence>